<dbReference type="Gene3D" id="2.20.110.10">
    <property type="entry name" value="Histone H3 K4-specific methyltransferase SET7/9 N-terminal domain"/>
    <property type="match status" value="1"/>
</dbReference>
<dbReference type="PaxDb" id="35128-Thaps20751"/>
<protein>
    <submittedName>
        <fullName evidence="4">Uncharacterized protein</fullName>
    </submittedName>
</protein>
<dbReference type="RefSeq" id="XP_002286137.1">
    <property type="nucleotide sequence ID" value="XM_002286101.1"/>
</dbReference>
<dbReference type="PANTHER" id="PTHR15897">
    <property type="entry name" value="ANKYRIN REPEAT AND MYND DOMAIN PROTEIN 1"/>
    <property type="match status" value="1"/>
</dbReference>
<dbReference type="InterPro" id="IPR053064">
    <property type="entry name" value="Ankyrin-MYND_domain-protein"/>
</dbReference>
<feature type="region of interest" description="Disordered" evidence="3">
    <location>
        <begin position="918"/>
        <end position="944"/>
    </location>
</feature>
<feature type="compositionally biased region" description="Basic residues" evidence="3">
    <location>
        <begin position="998"/>
        <end position="1011"/>
    </location>
</feature>
<organism evidence="4 5">
    <name type="scientific">Thalassiosira pseudonana</name>
    <name type="common">Marine diatom</name>
    <name type="synonym">Cyclotella nana</name>
    <dbReference type="NCBI Taxonomy" id="35128"/>
    <lineage>
        <taxon>Eukaryota</taxon>
        <taxon>Sar</taxon>
        <taxon>Stramenopiles</taxon>
        <taxon>Ochrophyta</taxon>
        <taxon>Bacillariophyta</taxon>
        <taxon>Coscinodiscophyceae</taxon>
        <taxon>Thalassiosirophycidae</taxon>
        <taxon>Thalassiosirales</taxon>
        <taxon>Thalassiosiraceae</taxon>
        <taxon>Thalassiosira</taxon>
    </lineage>
</organism>
<dbReference type="AlphaFoldDB" id="B8BQG0"/>
<feature type="region of interest" description="Disordered" evidence="3">
    <location>
        <begin position="1"/>
        <end position="214"/>
    </location>
</feature>
<accession>B8BQG0</accession>
<evidence type="ECO:0000313" key="4">
    <source>
        <dbReference type="EMBL" id="EED95778.1"/>
    </source>
</evidence>
<feature type="region of interest" description="Disordered" evidence="3">
    <location>
        <begin position="283"/>
        <end position="375"/>
    </location>
</feature>
<dbReference type="InParanoid" id="B8BQG0"/>
<evidence type="ECO:0000313" key="5">
    <source>
        <dbReference type="Proteomes" id="UP000001449"/>
    </source>
</evidence>
<feature type="region of interest" description="Disordered" evidence="3">
    <location>
        <begin position="994"/>
        <end position="1013"/>
    </location>
</feature>
<feature type="compositionally biased region" description="Basic and acidic residues" evidence="3">
    <location>
        <begin position="789"/>
        <end position="802"/>
    </location>
</feature>
<feature type="region of interest" description="Disordered" evidence="3">
    <location>
        <begin position="717"/>
        <end position="737"/>
    </location>
</feature>
<feature type="compositionally biased region" description="Low complexity" evidence="3">
    <location>
        <begin position="822"/>
        <end position="858"/>
    </location>
</feature>
<name>B8BQG0_THAPS</name>
<evidence type="ECO:0000256" key="1">
    <source>
        <dbReference type="ARBA" id="ARBA00022737"/>
    </source>
</evidence>
<dbReference type="Pfam" id="PF02493">
    <property type="entry name" value="MORN"/>
    <property type="match status" value="3"/>
</dbReference>
<reference evidence="4 5" key="1">
    <citation type="journal article" date="2004" name="Science">
        <title>The genome of the diatom Thalassiosira pseudonana: ecology, evolution, and metabolism.</title>
        <authorList>
            <person name="Armbrust E.V."/>
            <person name="Berges J.A."/>
            <person name="Bowler C."/>
            <person name="Green B.R."/>
            <person name="Martinez D."/>
            <person name="Putnam N.H."/>
            <person name="Zhou S."/>
            <person name="Allen A.E."/>
            <person name="Apt K.E."/>
            <person name="Bechner M."/>
            <person name="Brzezinski M.A."/>
            <person name="Chaal B.K."/>
            <person name="Chiovitti A."/>
            <person name="Davis A.K."/>
            <person name="Demarest M.S."/>
            <person name="Detter J.C."/>
            <person name="Glavina T."/>
            <person name="Goodstein D."/>
            <person name="Hadi M.Z."/>
            <person name="Hellsten U."/>
            <person name="Hildebrand M."/>
            <person name="Jenkins B.D."/>
            <person name="Jurka J."/>
            <person name="Kapitonov V.V."/>
            <person name="Kroger N."/>
            <person name="Lau W.W."/>
            <person name="Lane T.W."/>
            <person name="Larimer F.W."/>
            <person name="Lippmeier J.C."/>
            <person name="Lucas S."/>
            <person name="Medina M."/>
            <person name="Montsant A."/>
            <person name="Obornik M."/>
            <person name="Parker M.S."/>
            <person name="Palenik B."/>
            <person name="Pazour G.J."/>
            <person name="Richardson P.M."/>
            <person name="Rynearson T.A."/>
            <person name="Saito M.A."/>
            <person name="Schwartz D.C."/>
            <person name="Thamatrakoln K."/>
            <person name="Valentin K."/>
            <person name="Vardi A."/>
            <person name="Wilkerson F.P."/>
            <person name="Rokhsar D.S."/>
        </authorList>
    </citation>
    <scope>NUCLEOTIDE SEQUENCE [LARGE SCALE GENOMIC DNA]</scope>
    <source>
        <strain evidence="4 5">CCMP1335</strain>
    </source>
</reference>
<dbReference type="HOGENOM" id="CLU_278174_0_0_1"/>
<feature type="compositionally biased region" description="Low complexity" evidence="3">
    <location>
        <begin position="135"/>
        <end position="145"/>
    </location>
</feature>
<feature type="compositionally biased region" description="Basic and acidic residues" evidence="3">
    <location>
        <begin position="28"/>
        <end position="44"/>
    </location>
</feature>
<proteinExistence type="predicted"/>
<reference evidence="4 5" key="2">
    <citation type="journal article" date="2008" name="Nature">
        <title>The Phaeodactylum genome reveals the evolutionary history of diatom genomes.</title>
        <authorList>
            <person name="Bowler C."/>
            <person name="Allen A.E."/>
            <person name="Badger J.H."/>
            <person name="Grimwood J."/>
            <person name="Jabbari K."/>
            <person name="Kuo A."/>
            <person name="Maheswari U."/>
            <person name="Martens C."/>
            <person name="Maumus F."/>
            <person name="Otillar R.P."/>
            <person name="Rayko E."/>
            <person name="Salamov A."/>
            <person name="Vandepoele K."/>
            <person name="Beszteri B."/>
            <person name="Gruber A."/>
            <person name="Heijde M."/>
            <person name="Katinka M."/>
            <person name="Mock T."/>
            <person name="Valentin K."/>
            <person name="Verret F."/>
            <person name="Berges J.A."/>
            <person name="Brownlee C."/>
            <person name="Cadoret J.P."/>
            <person name="Chiovitti A."/>
            <person name="Choi C.J."/>
            <person name="Coesel S."/>
            <person name="De Martino A."/>
            <person name="Detter J.C."/>
            <person name="Durkin C."/>
            <person name="Falciatore A."/>
            <person name="Fournet J."/>
            <person name="Haruta M."/>
            <person name="Huysman M.J."/>
            <person name="Jenkins B.D."/>
            <person name="Jiroutova K."/>
            <person name="Jorgensen R.E."/>
            <person name="Joubert Y."/>
            <person name="Kaplan A."/>
            <person name="Kroger N."/>
            <person name="Kroth P.G."/>
            <person name="La Roche J."/>
            <person name="Lindquist E."/>
            <person name="Lommer M."/>
            <person name="Martin-Jezequel V."/>
            <person name="Lopez P.J."/>
            <person name="Lucas S."/>
            <person name="Mangogna M."/>
            <person name="McGinnis K."/>
            <person name="Medlin L.K."/>
            <person name="Montsant A."/>
            <person name="Oudot-Le Secq M.P."/>
            <person name="Napoli C."/>
            <person name="Obornik M."/>
            <person name="Parker M.S."/>
            <person name="Petit J.L."/>
            <person name="Porcel B.M."/>
            <person name="Poulsen N."/>
            <person name="Robison M."/>
            <person name="Rychlewski L."/>
            <person name="Rynearson T.A."/>
            <person name="Schmutz J."/>
            <person name="Shapiro H."/>
            <person name="Siaut M."/>
            <person name="Stanley M."/>
            <person name="Sussman M.R."/>
            <person name="Taylor A.R."/>
            <person name="Vardi A."/>
            <person name="von Dassow P."/>
            <person name="Vyverman W."/>
            <person name="Willis A."/>
            <person name="Wyrwicz L.S."/>
            <person name="Rokhsar D.S."/>
            <person name="Weissenbach J."/>
            <person name="Armbrust E.V."/>
            <person name="Green B.R."/>
            <person name="Van de Peer Y."/>
            <person name="Grigoriev I.V."/>
        </authorList>
    </citation>
    <scope>NUCLEOTIDE SEQUENCE [LARGE SCALE GENOMIC DNA]</scope>
    <source>
        <strain evidence="4 5">CCMP1335</strain>
    </source>
</reference>
<evidence type="ECO:0000256" key="2">
    <source>
        <dbReference type="SAM" id="Coils"/>
    </source>
</evidence>
<keyword evidence="1" id="KW-0677">Repeat</keyword>
<dbReference type="KEGG" id="tps:THAPSDRAFT_20751"/>
<feature type="region of interest" description="Disordered" evidence="3">
    <location>
        <begin position="789"/>
        <end position="900"/>
    </location>
</feature>
<gene>
    <name evidence="4" type="ORF">THAPSDRAFT_20751</name>
</gene>
<feature type="compositionally biased region" description="Polar residues" evidence="3">
    <location>
        <begin position="717"/>
        <end position="731"/>
    </location>
</feature>
<feature type="compositionally biased region" description="Low complexity" evidence="3">
    <location>
        <begin position="326"/>
        <end position="348"/>
    </location>
</feature>
<sequence>MTEAMNYSTYGRLRRRSNRRNTATASSSDKDLRRGRVDPSEKQCQHKSSSKHNSSKPDGPASEPEGTHGTSIKQRQTQQHSSSQREQYSCREVKDPTPSGSNNRCDSPARRRPLSSSRPTRRASSPRTQRDVDRASSSPRNNRSPSPLPRRRRSTSRKRSSFHNSRSVSPVRNIRKSRSFDDRPSSRSSTRRSSSLRSSTKSNKSNPPKLTQQLSGFDLHSSKNATNSTYNTIAKGGAKASALKATRGATVFIKNKLSCIPVVGSCKKNKYVCGGKKQHFNGVRSTTARGGRVRSTRGVGSNQRVYQLEDGSATYLSSDEEDDMSKSSYSSYSSGSSYHSESVYSSSSSEDDEEFFSDSSSSSSSSDEEEDGGSYFSSSFVEDRFVSDGEISGAEDLPADKEGDAPSISERSKALLATLEKENDALRASVVALRVDWETIVKRMNTIQENAGDDYSIYTSVSAKSANLEAISALRTQAMETLDQEHTRRPSSQEEGRLSKKEKEIKSYKECIEELLCENERLYDNILALSQERENILKELDGLKKGADALGAADKSNCAGETEGTTAADINHSSAFLLTDEEIAKSHKDYMDSIASLLTGFQAMSLDEKHREKAGSMGDEIMQLVSKIMAQRFEAGDATPVSGGGRESASEALSRAILQERRRSSASSAHQFEDDEVVNSDHSVSSVDPDSDRTAKSDSDEDDEDICDEFIVNNNDSMNSLFGNTSPSFSSTREHRSSPTLEIIHEYFDSDSDYASSELVVTRSPRPRRPGRVRTAVRRVADRILNKDDGRQEYHIEDDGARRSFTSTEPSDVEETYYPKYSPTTSRSNSSSARNTNMSVSRSRSKSFNSNTSSNFSSIKEGDEVPFEEDDLFSCEEEETMAEDNYNDEPVEEFDEDDQYNDPTEFTKLGNEDTMSTCASVSAESADDDTHATSGSESTRERKGISITVVSRSSRHISFPSSRSHTYVTFFTTALLKDQVDAVLQEQFHESMIEMKSKSSRHKKRKNKRKKYQGEFNEEGERHGYGIYISKNGNEYRGEWQHNCREGLGVVKIGNGNDGVCDVFEGQFEANKKNGIGVYHYTDGECDLSRYKDDIRIGDSLRWSKDRKEAFVLTEAGSQAISLEEAVKLARGMGTIIH</sequence>
<dbReference type="GeneID" id="7451542"/>
<feature type="coiled-coil region" evidence="2">
    <location>
        <begin position="409"/>
        <end position="436"/>
    </location>
</feature>
<feature type="compositionally biased region" description="Low complexity" evidence="3">
    <location>
        <begin position="74"/>
        <end position="87"/>
    </location>
</feature>
<feature type="compositionally biased region" description="Acidic residues" evidence="3">
    <location>
        <begin position="864"/>
        <end position="900"/>
    </location>
</feature>
<dbReference type="SUPFAM" id="SSF82185">
    <property type="entry name" value="Histone H3 K4-specific methyltransferase SET7/9 N-terminal domain"/>
    <property type="match status" value="1"/>
</dbReference>
<keyword evidence="2" id="KW-0175">Coiled coil</keyword>
<dbReference type="eggNOG" id="ENOG502T1SZ">
    <property type="taxonomic scope" value="Eukaryota"/>
</dbReference>
<feature type="compositionally biased region" description="Basic and acidic residues" evidence="3">
    <location>
        <begin position="483"/>
        <end position="501"/>
    </location>
</feature>
<keyword evidence="5" id="KW-1185">Reference proteome</keyword>
<feature type="compositionally biased region" description="Basic residues" evidence="3">
    <location>
        <begin position="149"/>
        <end position="161"/>
    </location>
</feature>
<feature type="compositionally biased region" description="Low complexity" evidence="3">
    <location>
        <begin position="114"/>
        <end position="127"/>
    </location>
</feature>
<dbReference type="PANTHER" id="PTHR15897:SF2">
    <property type="entry name" value="ANKYRIN REPEAT AND MYND DOMAIN-CONTAINING PROTEIN 1"/>
    <property type="match status" value="1"/>
</dbReference>
<dbReference type="SMART" id="SM00698">
    <property type="entry name" value="MORN"/>
    <property type="match status" value="3"/>
</dbReference>
<dbReference type="Proteomes" id="UP000001449">
    <property type="component" value="Chromosome 1"/>
</dbReference>
<feature type="region of interest" description="Disordered" evidence="3">
    <location>
        <begin position="637"/>
        <end position="704"/>
    </location>
</feature>
<dbReference type="EMBL" id="CM000638">
    <property type="protein sequence ID" value="EED95778.1"/>
    <property type="molecule type" value="Genomic_DNA"/>
</dbReference>
<feature type="region of interest" description="Disordered" evidence="3">
    <location>
        <begin position="481"/>
        <end position="501"/>
    </location>
</feature>
<evidence type="ECO:0000256" key="3">
    <source>
        <dbReference type="SAM" id="MobiDB-lite"/>
    </source>
</evidence>
<feature type="compositionally biased region" description="Low complexity" evidence="3">
    <location>
        <begin position="186"/>
        <end position="209"/>
    </location>
</feature>
<dbReference type="InterPro" id="IPR003409">
    <property type="entry name" value="MORN"/>
</dbReference>